<dbReference type="RefSeq" id="WP_173284547.1">
    <property type="nucleotide sequence ID" value="NZ_CP054020.1"/>
</dbReference>
<dbReference type="NCBIfam" id="TIGR01764">
    <property type="entry name" value="excise"/>
    <property type="match status" value="1"/>
</dbReference>
<evidence type="ECO:0000313" key="2">
    <source>
        <dbReference type="EMBL" id="QKI88909.1"/>
    </source>
</evidence>
<keyword evidence="3" id="KW-1185">Reference proteome</keyword>
<dbReference type="InterPro" id="IPR009061">
    <property type="entry name" value="DNA-bd_dom_put_sf"/>
</dbReference>
<dbReference type="Pfam" id="PF12728">
    <property type="entry name" value="HTH_17"/>
    <property type="match status" value="1"/>
</dbReference>
<dbReference type="GO" id="GO:0003677">
    <property type="term" value="F:DNA binding"/>
    <property type="evidence" value="ECO:0007669"/>
    <property type="project" value="InterPro"/>
</dbReference>
<evidence type="ECO:0000313" key="3">
    <source>
        <dbReference type="Proteomes" id="UP000504724"/>
    </source>
</evidence>
<evidence type="ECO:0000259" key="1">
    <source>
        <dbReference type="Pfam" id="PF12728"/>
    </source>
</evidence>
<dbReference type="SUPFAM" id="SSF46955">
    <property type="entry name" value="Putative DNA-binding domain"/>
    <property type="match status" value="1"/>
</dbReference>
<dbReference type="Proteomes" id="UP000504724">
    <property type="component" value="Chromosome"/>
</dbReference>
<proteinExistence type="predicted"/>
<sequence>MSEQTKLLTLSQAANYLGCNPETVRRHAQAGKIPAAKLGRKWVFIEQDLAQYLRNQYSTPESVVQVVDNNEESLCQSTNETLSGGLNSLHQMEREYSALLGLKTESKRKNSKQS</sequence>
<dbReference type="KEGG" id="txa:HQN79_04660"/>
<gene>
    <name evidence="2" type="ORF">HQN79_04660</name>
</gene>
<accession>A0A7D4NK48</accession>
<dbReference type="InterPro" id="IPR041657">
    <property type="entry name" value="HTH_17"/>
</dbReference>
<dbReference type="AlphaFoldDB" id="A0A7D4NK48"/>
<dbReference type="EMBL" id="CP054020">
    <property type="protein sequence ID" value="QKI88909.1"/>
    <property type="molecule type" value="Genomic_DNA"/>
</dbReference>
<name>A0A7D4NK48_9GAMM</name>
<dbReference type="InterPro" id="IPR010093">
    <property type="entry name" value="SinI_DNA-bd"/>
</dbReference>
<protein>
    <submittedName>
        <fullName evidence="2">Helix-turn-helix domain-containing protein</fullName>
    </submittedName>
</protein>
<reference evidence="2 3" key="1">
    <citation type="submission" date="2020-05" db="EMBL/GenBank/DDBJ databases">
        <title>Thiomicrorhabdus sediminis sp.nov. and Thiomicrorhabdus xiamenensis sp.nov., novel sulfur-oxidizing bacteria isolated from coastal sediment.</title>
        <authorList>
            <person name="Liu X."/>
        </authorList>
    </citation>
    <scope>NUCLEOTIDE SEQUENCE [LARGE SCALE GENOMIC DNA]</scope>
    <source>
        <strain evidence="2 3">G2</strain>
    </source>
</reference>
<organism evidence="2 3">
    <name type="scientific">Thiomicrorhabdus xiamenensis</name>
    <dbReference type="NCBI Taxonomy" id="2739063"/>
    <lineage>
        <taxon>Bacteria</taxon>
        <taxon>Pseudomonadati</taxon>
        <taxon>Pseudomonadota</taxon>
        <taxon>Gammaproteobacteria</taxon>
        <taxon>Thiotrichales</taxon>
        <taxon>Piscirickettsiaceae</taxon>
        <taxon>Thiomicrorhabdus</taxon>
    </lineage>
</organism>
<feature type="domain" description="Helix-turn-helix" evidence="1">
    <location>
        <begin position="7"/>
        <end position="56"/>
    </location>
</feature>